<dbReference type="Pfam" id="PF04828">
    <property type="entry name" value="GFA"/>
    <property type="match status" value="1"/>
</dbReference>
<evidence type="ECO:0000256" key="3">
    <source>
        <dbReference type="ARBA" id="ARBA00022833"/>
    </source>
</evidence>
<dbReference type="Proteomes" id="UP001201217">
    <property type="component" value="Unassembled WGS sequence"/>
</dbReference>
<dbReference type="InterPro" id="IPR011057">
    <property type="entry name" value="Mss4-like_sf"/>
</dbReference>
<comment type="similarity">
    <text evidence="1">Belongs to the Gfa family.</text>
</comment>
<evidence type="ECO:0000256" key="2">
    <source>
        <dbReference type="ARBA" id="ARBA00022723"/>
    </source>
</evidence>
<evidence type="ECO:0000259" key="6">
    <source>
        <dbReference type="PROSITE" id="PS51891"/>
    </source>
</evidence>
<dbReference type="PANTHER" id="PTHR33337:SF40">
    <property type="entry name" value="CENP-V_GFA DOMAIN-CONTAINING PROTEIN-RELATED"/>
    <property type="match status" value="1"/>
</dbReference>
<evidence type="ECO:0000313" key="7">
    <source>
        <dbReference type="EMBL" id="MCF4098459.1"/>
    </source>
</evidence>
<evidence type="ECO:0000256" key="1">
    <source>
        <dbReference type="ARBA" id="ARBA00005495"/>
    </source>
</evidence>
<protein>
    <submittedName>
        <fullName evidence="7">GFA family protein</fullName>
    </submittedName>
</protein>
<keyword evidence="8" id="KW-1185">Reference proteome</keyword>
<evidence type="ECO:0000313" key="8">
    <source>
        <dbReference type="Proteomes" id="UP001201217"/>
    </source>
</evidence>
<dbReference type="PANTHER" id="PTHR33337">
    <property type="entry name" value="GFA DOMAIN-CONTAINING PROTEIN"/>
    <property type="match status" value="1"/>
</dbReference>
<evidence type="ECO:0000256" key="4">
    <source>
        <dbReference type="ARBA" id="ARBA00023239"/>
    </source>
</evidence>
<dbReference type="PROSITE" id="PS51891">
    <property type="entry name" value="CENP_V_GFA"/>
    <property type="match status" value="1"/>
</dbReference>
<comment type="caution">
    <text evidence="7">The sequence shown here is derived from an EMBL/GenBank/DDBJ whole genome shotgun (WGS) entry which is preliminary data.</text>
</comment>
<proteinExistence type="inferred from homology"/>
<evidence type="ECO:0000256" key="5">
    <source>
        <dbReference type="SAM" id="MobiDB-lite"/>
    </source>
</evidence>
<reference evidence="7 8" key="1">
    <citation type="submission" date="2022-01" db="EMBL/GenBank/DDBJ databases">
        <title>Maritalea mediterranea sp. nov., isolated from marine plastic residues from the Malva-rosa beach (Valencia, Spain).</title>
        <authorList>
            <person name="Vidal-Verdu A."/>
            <person name="Molina-Menor E."/>
            <person name="Pascual J."/>
            <person name="Pereto J."/>
            <person name="Porcar M."/>
        </authorList>
    </citation>
    <scope>NUCLEOTIDE SEQUENCE [LARGE SCALE GENOMIC DNA]</scope>
    <source>
        <strain evidence="7 8">P4.10X</strain>
    </source>
</reference>
<keyword evidence="3" id="KW-0862">Zinc</keyword>
<dbReference type="SUPFAM" id="SSF51316">
    <property type="entry name" value="Mss4-like"/>
    <property type="match status" value="1"/>
</dbReference>
<accession>A0ABS9E984</accession>
<dbReference type="Gene3D" id="3.90.1590.10">
    <property type="entry name" value="glutathione-dependent formaldehyde- activating enzyme (gfa)"/>
    <property type="match status" value="1"/>
</dbReference>
<dbReference type="InterPro" id="IPR006913">
    <property type="entry name" value="CENP-V/GFA"/>
</dbReference>
<feature type="domain" description="CENP-V/GFA" evidence="6">
    <location>
        <begin position="9"/>
        <end position="120"/>
    </location>
</feature>
<feature type="region of interest" description="Disordered" evidence="5">
    <location>
        <begin position="129"/>
        <end position="159"/>
    </location>
</feature>
<keyword evidence="2" id="KW-0479">Metal-binding</keyword>
<sequence length="159" mass="17433">MVAVVPEMHKGECLCGAVQFEARGLADIWFCHCRQCRYLSGHYVAAAAVARDKVKIEGPLKWAPFTPTAEYAFCISCGTPLFWRQTTGHTLSVFAGSLAHTKGIEVKGHIFVAEKGDYYQITDDLPQFPGQPHAGGVRESFEAQGPNQSTRSNKEQSNA</sequence>
<gene>
    <name evidence="7" type="ORF">L1I42_08155</name>
</gene>
<feature type="compositionally biased region" description="Polar residues" evidence="5">
    <location>
        <begin position="145"/>
        <end position="159"/>
    </location>
</feature>
<organism evidence="7 8">
    <name type="scientific">Maritalea mediterranea</name>
    <dbReference type="NCBI Taxonomy" id="2909667"/>
    <lineage>
        <taxon>Bacteria</taxon>
        <taxon>Pseudomonadati</taxon>
        <taxon>Pseudomonadota</taxon>
        <taxon>Alphaproteobacteria</taxon>
        <taxon>Hyphomicrobiales</taxon>
        <taxon>Devosiaceae</taxon>
        <taxon>Maritalea</taxon>
    </lineage>
</organism>
<name>A0ABS9E984_9HYPH</name>
<dbReference type="EMBL" id="JAKGTI010000001">
    <property type="protein sequence ID" value="MCF4098459.1"/>
    <property type="molecule type" value="Genomic_DNA"/>
</dbReference>
<keyword evidence="4" id="KW-0456">Lyase</keyword>
<dbReference type="RefSeq" id="WP_236113978.1">
    <property type="nucleotide sequence ID" value="NZ_JAKGTI010000001.1"/>
</dbReference>